<evidence type="ECO:0000313" key="1">
    <source>
        <dbReference type="EMBL" id="JAG57081.1"/>
    </source>
</evidence>
<dbReference type="EMBL" id="GBRD01008740">
    <property type="protein sequence ID" value="JAG57081.1"/>
    <property type="molecule type" value="Transcribed_RNA"/>
</dbReference>
<dbReference type="AlphaFoldDB" id="A0A0K8SVB3"/>
<name>A0A0K8SVB3_LYGHE</name>
<protein>
    <recommendedName>
        <fullName evidence="2">Reverse transcriptase domain-containing protein</fullName>
    </recommendedName>
</protein>
<organism evidence="1">
    <name type="scientific">Lygus hesperus</name>
    <name type="common">Western plant bug</name>
    <dbReference type="NCBI Taxonomy" id="30085"/>
    <lineage>
        <taxon>Eukaryota</taxon>
        <taxon>Metazoa</taxon>
        <taxon>Ecdysozoa</taxon>
        <taxon>Arthropoda</taxon>
        <taxon>Hexapoda</taxon>
        <taxon>Insecta</taxon>
        <taxon>Pterygota</taxon>
        <taxon>Neoptera</taxon>
        <taxon>Paraneoptera</taxon>
        <taxon>Hemiptera</taxon>
        <taxon>Heteroptera</taxon>
        <taxon>Panheteroptera</taxon>
        <taxon>Cimicomorpha</taxon>
        <taxon>Miridae</taxon>
        <taxon>Mirini</taxon>
        <taxon>Lygus</taxon>
    </lineage>
</organism>
<proteinExistence type="predicted"/>
<evidence type="ECO:0008006" key="2">
    <source>
        <dbReference type="Google" id="ProtNLM"/>
    </source>
</evidence>
<dbReference type="EMBL" id="GBRD01008742">
    <property type="protein sequence ID" value="JAG57079.1"/>
    <property type="molecule type" value="Transcribed_RNA"/>
</dbReference>
<reference evidence="1" key="1">
    <citation type="submission" date="2014-09" db="EMBL/GenBank/DDBJ databases">
        <authorList>
            <person name="Magalhaes I.L.F."/>
            <person name="Oliveira U."/>
            <person name="Santos F.R."/>
            <person name="Vidigal T.H.D.A."/>
            <person name="Brescovit A.D."/>
            <person name="Santos A.J."/>
        </authorList>
    </citation>
    <scope>NUCLEOTIDE SEQUENCE</scope>
</reference>
<accession>A0A0K8SVB3</accession>
<sequence length="116" mass="12733">MESVQCFVRVEGELSDPFTTYKGLRQGDGLACLLFNFALKGAIRQSEIQVGGTIFNRTAQLLDIVGGTFAAMSEAFTSLEAAAARFGLEVTSQKLSTWRVMLQEEYPNAFKSTDTH</sequence>